<comment type="caution">
    <text evidence="1">The sequence shown here is derived from an EMBL/GenBank/DDBJ whole genome shotgun (WGS) entry which is preliminary data.</text>
</comment>
<organism evidence="1 2">
    <name type="scientific">Saitoella complicata (strain BCRC 22490 / CBS 7301 / JCM 7358 / NBRC 10748 / NRRL Y-17804)</name>
    <dbReference type="NCBI Taxonomy" id="698492"/>
    <lineage>
        <taxon>Eukaryota</taxon>
        <taxon>Fungi</taxon>
        <taxon>Dikarya</taxon>
        <taxon>Ascomycota</taxon>
        <taxon>Taphrinomycotina</taxon>
        <taxon>Taphrinomycotina incertae sedis</taxon>
        <taxon>Saitoella</taxon>
    </lineage>
</organism>
<reference evidence="1 2" key="1">
    <citation type="journal article" date="2011" name="J. Gen. Appl. Microbiol.">
        <title>Draft genome sequencing of the enigmatic yeast Saitoella complicata.</title>
        <authorList>
            <person name="Nishida H."/>
            <person name="Hamamoto M."/>
            <person name="Sugiyama J."/>
        </authorList>
    </citation>
    <scope>NUCLEOTIDE SEQUENCE [LARGE SCALE GENOMIC DNA]</scope>
    <source>
        <strain evidence="1 2">NRRL Y-17804</strain>
    </source>
</reference>
<keyword evidence="2" id="KW-1185">Reference proteome</keyword>
<protein>
    <submittedName>
        <fullName evidence="1">Uncharacterized protein</fullName>
    </submittedName>
</protein>
<sequence>MGSYLPSTIYLLSSLPYLFSSIRFSILFPSYPFYQGSPSFLPFPILPFGKERRGIRELSFFYEIYISSLLYPAYLQGY</sequence>
<evidence type="ECO:0000313" key="2">
    <source>
        <dbReference type="Proteomes" id="UP000033140"/>
    </source>
</evidence>
<dbReference type="EMBL" id="BACD03000088">
    <property type="protein sequence ID" value="GAO52795.1"/>
    <property type="molecule type" value="Genomic_DNA"/>
</dbReference>
<dbReference type="Proteomes" id="UP000033140">
    <property type="component" value="Unassembled WGS sequence"/>
</dbReference>
<dbReference type="AlphaFoldDB" id="A0A0E9NTQ3"/>
<name>A0A0E9NTQ3_SAICN</name>
<gene>
    <name evidence="1" type="ORF">G7K_6862-t1</name>
</gene>
<reference evidence="1 2" key="2">
    <citation type="journal article" date="2014" name="J. Gen. Appl. Microbiol.">
        <title>The early diverging ascomycetous budding yeast Saitoella complicata has three histone deacetylases belonging to the Clr6, Hos2, and Rpd3 lineages.</title>
        <authorList>
            <person name="Nishida H."/>
            <person name="Matsumoto T."/>
            <person name="Kondo S."/>
            <person name="Hamamoto M."/>
            <person name="Yoshikawa H."/>
        </authorList>
    </citation>
    <scope>NUCLEOTIDE SEQUENCE [LARGE SCALE GENOMIC DNA]</scope>
    <source>
        <strain evidence="1 2">NRRL Y-17804</strain>
    </source>
</reference>
<proteinExistence type="predicted"/>
<reference evidence="1 2" key="3">
    <citation type="journal article" date="2015" name="Genome Announc.">
        <title>Draft Genome Sequence of the Archiascomycetous Yeast Saitoella complicata.</title>
        <authorList>
            <person name="Yamauchi K."/>
            <person name="Kondo S."/>
            <person name="Hamamoto M."/>
            <person name="Takahashi Y."/>
            <person name="Ogura Y."/>
            <person name="Hayashi T."/>
            <person name="Nishida H."/>
        </authorList>
    </citation>
    <scope>NUCLEOTIDE SEQUENCE [LARGE SCALE GENOMIC DNA]</scope>
    <source>
        <strain evidence="1 2">NRRL Y-17804</strain>
    </source>
</reference>
<accession>A0A0E9NTQ3</accession>
<evidence type="ECO:0000313" key="1">
    <source>
        <dbReference type="EMBL" id="GAO52795.1"/>
    </source>
</evidence>